<feature type="compositionally biased region" description="Basic residues" evidence="1">
    <location>
        <begin position="196"/>
        <end position="212"/>
    </location>
</feature>
<feature type="compositionally biased region" description="Basic and acidic residues" evidence="1">
    <location>
        <begin position="178"/>
        <end position="191"/>
    </location>
</feature>
<gene>
    <name evidence="3" type="ORF">AAFC00_004205</name>
</gene>
<dbReference type="GeneID" id="95977905"/>
<proteinExistence type="predicted"/>
<reference evidence="3 4" key="1">
    <citation type="submission" date="2024-07" db="EMBL/GenBank/DDBJ databases">
        <title>Draft sequence of the Neodothiora populina.</title>
        <authorList>
            <person name="Drown D.D."/>
            <person name="Schuette U.S."/>
            <person name="Buechlein A.B."/>
            <person name="Rusch D.R."/>
            <person name="Winton L.W."/>
            <person name="Adams G.A."/>
        </authorList>
    </citation>
    <scope>NUCLEOTIDE SEQUENCE [LARGE SCALE GENOMIC DNA]</scope>
    <source>
        <strain evidence="3 4">CPC 39397</strain>
    </source>
</reference>
<organism evidence="3 4">
    <name type="scientific">Neodothiora populina</name>
    <dbReference type="NCBI Taxonomy" id="2781224"/>
    <lineage>
        <taxon>Eukaryota</taxon>
        <taxon>Fungi</taxon>
        <taxon>Dikarya</taxon>
        <taxon>Ascomycota</taxon>
        <taxon>Pezizomycotina</taxon>
        <taxon>Dothideomycetes</taxon>
        <taxon>Dothideomycetidae</taxon>
        <taxon>Dothideales</taxon>
        <taxon>Dothioraceae</taxon>
        <taxon>Neodothiora</taxon>
    </lineage>
</organism>
<sequence length="245" mass="26525">MTKLQGLLDEANCVQHSVIAMIENLQKNPDALAAVALTLGEISNIASKMAPGMITAMKGSFPAVIALLASPEFLIAAGVGVGVTIIMLGGYKIIKKIKERNDDGPMLEQAAPLPAPPRQAEIAESAADEEEEFDELREIDSELSRIEVWRRGIADAEEASMGTSVEGEFITPGATRTLIEEGVMREDDLKSTRTGRTSRTKKSSRSSRHHHGDSHSSTTTKEKSRKSSTKKKEPSGLRMLFKSHA</sequence>
<keyword evidence="2" id="KW-0472">Membrane</keyword>
<evidence type="ECO:0000256" key="1">
    <source>
        <dbReference type="SAM" id="MobiDB-lite"/>
    </source>
</evidence>
<protein>
    <submittedName>
        <fullName evidence="3">Uncharacterized protein</fullName>
    </submittedName>
</protein>
<accession>A0ABR3PK05</accession>
<evidence type="ECO:0000313" key="4">
    <source>
        <dbReference type="Proteomes" id="UP001562354"/>
    </source>
</evidence>
<keyword evidence="4" id="KW-1185">Reference proteome</keyword>
<evidence type="ECO:0000313" key="3">
    <source>
        <dbReference type="EMBL" id="KAL1306085.1"/>
    </source>
</evidence>
<evidence type="ECO:0000256" key="2">
    <source>
        <dbReference type="SAM" id="Phobius"/>
    </source>
</evidence>
<dbReference type="EMBL" id="JBFMKM010000005">
    <property type="protein sequence ID" value="KAL1306085.1"/>
    <property type="molecule type" value="Genomic_DNA"/>
</dbReference>
<feature type="transmembrane region" description="Helical" evidence="2">
    <location>
        <begin position="73"/>
        <end position="91"/>
    </location>
</feature>
<dbReference type="RefSeq" id="XP_069202358.1">
    <property type="nucleotide sequence ID" value="XM_069343810.1"/>
</dbReference>
<keyword evidence="2" id="KW-0812">Transmembrane</keyword>
<name>A0ABR3PK05_9PEZI</name>
<feature type="region of interest" description="Disordered" evidence="1">
    <location>
        <begin position="171"/>
        <end position="245"/>
    </location>
</feature>
<comment type="caution">
    <text evidence="3">The sequence shown here is derived from an EMBL/GenBank/DDBJ whole genome shotgun (WGS) entry which is preliminary data.</text>
</comment>
<keyword evidence="2" id="KW-1133">Transmembrane helix</keyword>
<dbReference type="Proteomes" id="UP001562354">
    <property type="component" value="Unassembled WGS sequence"/>
</dbReference>